<keyword evidence="7" id="KW-0239">DNA-directed DNA polymerase</keyword>
<keyword evidence="3" id="KW-0963">Cytoplasm</keyword>
<evidence type="ECO:0000256" key="7">
    <source>
        <dbReference type="ARBA" id="ARBA00022932"/>
    </source>
</evidence>
<evidence type="ECO:0000256" key="3">
    <source>
        <dbReference type="ARBA" id="ARBA00022490"/>
    </source>
</evidence>
<evidence type="ECO:0000256" key="5">
    <source>
        <dbReference type="ARBA" id="ARBA00022695"/>
    </source>
</evidence>
<feature type="non-terminal residue" evidence="10">
    <location>
        <position position="1"/>
    </location>
</feature>
<dbReference type="InterPro" id="IPR046938">
    <property type="entry name" value="DNA_clamp_sf"/>
</dbReference>
<dbReference type="SUPFAM" id="SSF55979">
    <property type="entry name" value="DNA clamp"/>
    <property type="match status" value="1"/>
</dbReference>
<dbReference type="PANTHER" id="PTHR30478:SF0">
    <property type="entry name" value="BETA SLIDING CLAMP"/>
    <property type="match status" value="1"/>
</dbReference>
<dbReference type="InterPro" id="IPR022637">
    <property type="entry name" value="DNA_polIII_beta_cen"/>
</dbReference>
<dbReference type="PANTHER" id="PTHR30478">
    <property type="entry name" value="DNA POLYMERASE III SUBUNIT BETA"/>
    <property type="match status" value="1"/>
</dbReference>
<dbReference type="GO" id="GO:0008408">
    <property type="term" value="F:3'-5' exonuclease activity"/>
    <property type="evidence" value="ECO:0007669"/>
    <property type="project" value="InterPro"/>
</dbReference>
<dbReference type="AlphaFoldDB" id="W1YQ41"/>
<dbReference type="GO" id="GO:0003887">
    <property type="term" value="F:DNA-directed DNA polymerase activity"/>
    <property type="evidence" value="ECO:0007669"/>
    <property type="project" value="UniProtKB-KW"/>
</dbReference>
<evidence type="ECO:0000256" key="4">
    <source>
        <dbReference type="ARBA" id="ARBA00022679"/>
    </source>
</evidence>
<feature type="non-terminal residue" evidence="10">
    <location>
        <position position="96"/>
    </location>
</feature>
<comment type="similarity">
    <text evidence="2">Belongs to the beta sliding clamp family.</text>
</comment>
<keyword evidence="5" id="KW-0548">Nucleotidyltransferase</keyword>
<dbReference type="GO" id="GO:0003677">
    <property type="term" value="F:DNA binding"/>
    <property type="evidence" value="ECO:0007669"/>
    <property type="project" value="UniProtKB-KW"/>
</dbReference>
<dbReference type="EMBL" id="AZMM01001296">
    <property type="protein sequence ID" value="ETJ44708.1"/>
    <property type="molecule type" value="Genomic_DNA"/>
</dbReference>
<dbReference type="Pfam" id="PF02767">
    <property type="entry name" value="DNA_pol3_beta_2"/>
    <property type="match status" value="1"/>
</dbReference>
<evidence type="ECO:0000256" key="6">
    <source>
        <dbReference type="ARBA" id="ARBA00022705"/>
    </source>
</evidence>
<dbReference type="InterPro" id="IPR001001">
    <property type="entry name" value="DNA_polIII_beta"/>
</dbReference>
<accession>W1YQ41</accession>
<comment type="caution">
    <text evidence="10">The sequence shown here is derived from an EMBL/GenBank/DDBJ whole genome shotgun (WGS) entry which is preliminary data.</text>
</comment>
<dbReference type="GO" id="GO:0006271">
    <property type="term" value="P:DNA strand elongation involved in DNA replication"/>
    <property type="evidence" value="ECO:0007669"/>
    <property type="project" value="TreeGrafter"/>
</dbReference>
<evidence type="ECO:0000256" key="1">
    <source>
        <dbReference type="ARBA" id="ARBA00004496"/>
    </source>
</evidence>
<dbReference type="GO" id="GO:0005737">
    <property type="term" value="C:cytoplasm"/>
    <property type="evidence" value="ECO:0007669"/>
    <property type="project" value="UniProtKB-SubCell"/>
</dbReference>
<reference evidence="10" key="1">
    <citation type="submission" date="2013-12" db="EMBL/GenBank/DDBJ databases">
        <title>A Varibaculum cambriense genome reconstructed from a premature infant gut community with otherwise low bacterial novelty that shifts toward anaerobic metabolism during the third week of life.</title>
        <authorList>
            <person name="Brown C.T."/>
            <person name="Sharon I."/>
            <person name="Thomas B.C."/>
            <person name="Castelle C.J."/>
            <person name="Morowitz M.J."/>
            <person name="Banfield J.F."/>
        </authorList>
    </citation>
    <scope>NUCLEOTIDE SEQUENCE</scope>
</reference>
<gene>
    <name evidence="10" type="ORF">Q604_UNBC01296G0001</name>
</gene>
<keyword evidence="4" id="KW-0808">Transferase</keyword>
<organism evidence="10">
    <name type="scientific">human gut metagenome</name>
    <dbReference type="NCBI Taxonomy" id="408170"/>
    <lineage>
        <taxon>unclassified sequences</taxon>
        <taxon>metagenomes</taxon>
        <taxon>organismal metagenomes</taxon>
    </lineage>
</organism>
<keyword evidence="8" id="KW-0238">DNA-binding</keyword>
<comment type="subcellular location">
    <subcellularLocation>
        <location evidence="1">Cytoplasm</location>
    </subcellularLocation>
</comment>
<evidence type="ECO:0000259" key="9">
    <source>
        <dbReference type="Pfam" id="PF02767"/>
    </source>
</evidence>
<proteinExistence type="inferred from homology"/>
<evidence type="ECO:0000313" key="10">
    <source>
        <dbReference type="EMBL" id="ETJ44708.1"/>
    </source>
</evidence>
<dbReference type="Gene3D" id="3.10.150.10">
    <property type="entry name" value="DNA Polymerase III, subunit A, domain 2"/>
    <property type="match status" value="1"/>
</dbReference>
<protein>
    <submittedName>
        <fullName evidence="10">DNA polymerase III subunit beta</fullName>
    </submittedName>
</protein>
<evidence type="ECO:0000256" key="2">
    <source>
        <dbReference type="ARBA" id="ARBA00010752"/>
    </source>
</evidence>
<dbReference type="GO" id="GO:0009360">
    <property type="term" value="C:DNA polymerase III complex"/>
    <property type="evidence" value="ECO:0007669"/>
    <property type="project" value="InterPro"/>
</dbReference>
<sequence>LLTSVQMEVDGDRLTLMATDRYRLAVREMTWASQDKTLSTHALLKARTLSDVAKSLTSTGDVTVALTEAGSTTSGLIGFEAGGRRTTSLLTDGDYP</sequence>
<feature type="domain" description="DNA polymerase III beta sliding clamp central" evidence="9">
    <location>
        <begin position="2"/>
        <end position="96"/>
    </location>
</feature>
<name>W1YQ41_9ZZZZ</name>
<evidence type="ECO:0000256" key="8">
    <source>
        <dbReference type="ARBA" id="ARBA00023125"/>
    </source>
</evidence>
<keyword evidence="6" id="KW-0235">DNA replication</keyword>